<feature type="non-terminal residue" evidence="2">
    <location>
        <position position="503"/>
    </location>
</feature>
<evidence type="ECO:0000313" key="2">
    <source>
        <dbReference type="EMBL" id="CAA9394824.1"/>
    </source>
</evidence>
<gene>
    <name evidence="2" type="ORF">AVDCRST_MAG60-1760</name>
</gene>
<dbReference type="AlphaFoldDB" id="A0A6J4NPY2"/>
<dbReference type="GO" id="GO:0103039">
    <property type="term" value="F:protein methylthiotransferase activity"/>
    <property type="evidence" value="ECO:0007669"/>
    <property type="project" value="UniProtKB-EC"/>
</dbReference>
<keyword evidence="2" id="KW-0808">Transferase</keyword>
<feature type="compositionally biased region" description="Low complexity" evidence="1">
    <location>
        <begin position="213"/>
        <end position="228"/>
    </location>
</feature>
<protein>
    <submittedName>
        <fullName evidence="2">Ribosomal protein S12p Asp88 (E. coli) methylthiotransferase</fullName>
        <ecNumber evidence="2">2.8.4.4</ecNumber>
    </submittedName>
</protein>
<feature type="compositionally biased region" description="Basic and acidic residues" evidence="1">
    <location>
        <begin position="462"/>
        <end position="472"/>
    </location>
</feature>
<name>A0A6J4NPY2_9ACTN</name>
<feature type="non-terminal residue" evidence="2">
    <location>
        <position position="1"/>
    </location>
</feature>
<feature type="region of interest" description="Disordered" evidence="1">
    <location>
        <begin position="1"/>
        <end position="384"/>
    </location>
</feature>
<reference evidence="2" key="1">
    <citation type="submission" date="2020-02" db="EMBL/GenBank/DDBJ databases">
        <authorList>
            <person name="Meier V. D."/>
        </authorList>
    </citation>
    <scope>NUCLEOTIDE SEQUENCE</scope>
    <source>
        <strain evidence="2">AVDCRST_MAG60</strain>
    </source>
</reference>
<sequence length="503" mass="56053">DHDLYPPRPSHHHSRQLGPHERGRGDVGVRAQRGRLRGARRAPRGRRFPARRGARRGRHGRGQHVRLRGGRQEGLGRHPARGGRSQAARQDPGGRGGRVSRRALRQGPRRVAARGRRGPRLRRLPRHRRQAALDHGGGDPPRPHAVGPAAVASHLAGGTRRLRHLGAGTHRRRRQVRHDRDRPWCSGDRPSCRTPPPRRRPHGTAQAGERLRPPLLLLCDPELPGLLRQPATQRRADRSAMAGHRRRQGALPRQRELHLLRQGPRRSPPAGDPAAGAGGDRRRSARPGLLPPAGRDAAGVDRGHRGHSRRRALLRPLLPARQRDGAAPDAPLRRPRELPGPARAHPHPQPAGGGPLQRDRRFPRRDRGRSADVVRLPRGCADGRDGRLRLLRRGRHRGCDVRREAGRGRGPGQDRARHRSRRGAQRPARRGASRRDRVGARRVGRGRCGRGSGRAPGTRGRRHDDPGGSDRCGHRRPPQSPGGRHRRGRSRRRTSHRLERGDM</sequence>
<feature type="region of interest" description="Disordered" evidence="1">
    <location>
        <begin position="400"/>
        <end position="503"/>
    </location>
</feature>
<proteinExistence type="predicted"/>
<feature type="compositionally biased region" description="Basic residues" evidence="1">
    <location>
        <begin position="416"/>
        <end position="432"/>
    </location>
</feature>
<dbReference type="EMBL" id="CADCUN010000191">
    <property type="protein sequence ID" value="CAA9394824.1"/>
    <property type="molecule type" value="Genomic_DNA"/>
</dbReference>
<feature type="compositionally biased region" description="Basic residues" evidence="1">
    <location>
        <begin position="304"/>
        <end position="313"/>
    </location>
</feature>
<feature type="compositionally biased region" description="Basic residues" evidence="1">
    <location>
        <begin position="32"/>
        <end position="69"/>
    </location>
</feature>
<accession>A0A6J4NPY2</accession>
<feature type="compositionally biased region" description="Basic and acidic residues" evidence="1">
    <location>
        <begin position="400"/>
        <end position="415"/>
    </location>
</feature>
<feature type="compositionally biased region" description="Basic residues" evidence="1">
    <location>
        <begin position="473"/>
        <end position="495"/>
    </location>
</feature>
<dbReference type="EC" id="2.8.4.4" evidence="2"/>
<feature type="compositionally biased region" description="Basic residues" evidence="1">
    <location>
        <begin position="160"/>
        <end position="177"/>
    </location>
</feature>
<keyword evidence="2" id="KW-0689">Ribosomal protein</keyword>
<dbReference type="GO" id="GO:0005840">
    <property type="term" value="C:ribosome"/>
    <property type="evidence" value="ECO:0007669"/>
    <property type="project" value="UniProtKB-KW"/>
</dbReference>
<organism evidence="2">
    <name type="scientific">uncultured Nocardioides sp</name>
    <dbReference type="NCBI Taxonomy" id="198441"/>
    <lineage>
        <taxon>Bacteria</taxon>
        <taxon>Bacillati</taxon>
        <taxon>Actinomycetota</taxon>
        <taxon>Actinomycetes</taxon>
        <taxon>Propionibacteriales</taxon>
        <taxon>Nocardioidaceae</taxon>
        <taxon>Nocardioides</taxon>
        <taxon>environmental samples</taxon>
    </lineage>
</organism>
<evidence type="ECO:0000256" key="1">
    <source>
        <dbReference type="SAM" id="MobiDB-lite"/>
    </source>
</evidence>
<feature type="compositionally biased region" description="Basic residues" evidence="1">
    <location>
        <begin position="98"/>
        <end position="130"/>
    </location>
</feature>
<feature type="compositionally biased region" description="Basic and acidic residues" evidence="1">
    <location>
        <begin position="18"/>
        <end position="27"/>
    </location>
</feature>
<feature type="compositionally biased region" description="Basic and acidic residues" evidence="1">
    <location>
        <begin position="321"/>
        <end position="337"/>
    </location>
</feature>
<keyword evidence="2" id="KW-0687">Ribonucleoprotein</keyword>